<dbReference type="Proteomes" id="UP000800984">
    <property type="component" value="Unassembled WGS sequence"/>
</dbReference>
<evidence type="ECO:0000256" key="1">
    <source>
        <dbReference type="ARBA" id="ARBA00022729"/>
    </source>
</evidence>
<dbReference type="InterPro" id="IPR008963">
    <property type="entry name" value="Purple_acid_Pase-like_N"/>
</dbReference>
<dbReference type="EMBL" id="JAAJBT010000001">
    <property type="protein sequence ID" value="NHM00759.1"/>
    <property type="molecule type" value="Genomic_DNA"/>
</dbReference>
<dbReference type="InterPro" id="IPR003961">
    <property type="entry name" value="FN3_dom"/>
</dbReference>
<dbReference type="Pfam" id="PF18962">
    <property type="entry name" value="Por_Secre_tail"/>
    <property type="match status" value="1"/>
</dbReference>
<dbReference type="PANTHER" id="PTHR42535:SF2">
    <property type="entry name" value="CHROMOSOME UNDETERMINED SCAFFOLD_146, WHOLE GENOME SHOTGUN SEQUENCE"/>
    <property type="match status" value="1"/>
</dbReference>
<evidence type="ECO:0000313" key="4">
    <source>
        <dbReference type="EMBL" id="NHM00759.1"/>
    </source>
</evidence>
<dbReference type="NCBIfam" id="TIGR04183">
    <property type="entry name" value="Por_Secre_tail"/>
    <property type="match status" value="1"/>
</dbReference>
<dbReference type="SUPFAM" id="SSF49363">
    <property type="entry name" value="Purple acid phosphatase, N-terminal domain"/>
    <property type="match status" value="1"/>
</dbReference>
<dbReference type="Pfam" id="PF13385">
    <property type="entry name" value="Laminin_G_3"/>
    <property type="match status" value="2"/>
</dbReference>
<name>A0ABX0I0P4_9FLAO</name>
<accession>A0ABX0I0P4</accession>
<dbReference type="CDD" id="cd00063">
    <property type="entry name" value="FN3"/>
    <property type="match status" value="1"/>
</dbReference>
<organism evidence="4 5">
    <name type="scientific">Flavobacterium difficile</name>
    <dbReference type="NCBI Taxonomy" id="2709659"/>
    <lineage>
        <taxon>Bacteria</taxon>
        <taxon>Pseudomonadati</taxon>
        <taxon>Bacteroidota</taxon>
        <taxon>Flavobacteriia</taxon>
        <taxon>Flavobacteriales</taxon>
        <taxon>Flavobacteriaceae</taxon>
        <taxon>Flavobacterium</taxon>
    </lineage>
</organism>
<keyword evidence="1 2" id="KW-0732">Signal</keyword>
<feature type="signal peptide" evidence="2">
    <location>
        <begin position="1"/>
        <end position="18"/>
    </location>
</feature>
<dbReference type="Gene3D" id="2.60.40.380">
    <property type="entry name" value="Purple acid phosphatase-like, N-terminal"/>
    <property type="match status" value="1"/>
</dbReference>
<reference evidence="4 5" key="1">
    <citation type="submission" date="2020-02" db="EMBL/GenBank/DDBJ databases">
        <authorList>
            <person name="Chen W.-M."/>
        </authorList>
    </citation>
    <scope>NUCLEOTIDE SEQUENCE [LARGE SCALE GENOMIC DNA]</scope>
    <source>
        <strain evidence="4 5">KDG-16</strain>
    </source>
</reference>
<dbReference type="PANTHER" id="PTHR42535">
    <property type="entry name" value="OOKINETE PROTEIN, PUTATIVE-RELATED"/>
    <property type="match status" value="1"/>
</dbReference>
<dbReference type="InterPro" id="IPR026444">
    <property type="entry name" value="Secre_tail"/>
</dbReference>
<evidence type="ECO:0000259" key="3">
    <source>
        <dbReference type="PROSITE" id="PS50853"/>
    </source>
</evidence>
<evidence type="ECO:0000256" key="2">
    <source>
        <dbReference type="SAM" id="SignalP"/>
    </source>
</evidence>
<dbReference type="InterPro" id="IPR015914">
    <property type="entry name" value="PAPs_N"/>
</dbReference>
<sequence>MKKILIFTISLMFFCSYAQTPVYQFNFDNSLANATNTFLLQNNGVTEVYATDRFGIANNAIQFTSSNYLSSDIMTNLPSGSSSFSVSFWVKYSSTGASTPIFWGTNTNNQGFAIRELVQNSSSTNSNFLVNGGGTLNLSHNVNHFTFLNQWYFYTVTHSTTVGTAAPVTKIYRDGVLIKSQNVAERNIVLSNVFRIGAFQTPSVVAQMNGVLDDLRIYNVTLTDSEVQNLYTSSGLPTVLPPTISSISTSNFTPTSSSVNYTIQTNGATTSTVIRYGSASNNLNQFFTAPVTTSTSASYNEVITGLNPATTYFYRVESVNSGGTTFSAVNSFTTAANASIVQNGLIAYYSFENNFNNHNNLHELIPTISVPVRNVTSGKYGNGVHFNSANQQELVNTSSLNSVLDGSEFSICYWVYSLVDQGGLSNPTHFSLFGSGFMRQQPSSSYQTLFRGYAQGSANFRLLSDTNSGGLGQWQHIAVVHKAGTNAAREFEVFVNGIQLSSYPAQATIQNLFKINSNFYLGGGGSTTQFFNGNIDELYIYNRALNTTEINYIKDYYDVALNVSDFEIFSNDVFVYPNPVETKFKVESKEPIKFIEIFTMDGRKVITSSESLIDLSSMPNGMYQIKVTKENNKIEVKKILKK</sequence>
<feature type="chain" id="PRO_5046599830" evidence="2">
    <location>
        <begin position="19"/>
        <end position="642"/>
    </location>
</feature>
<dbReference type="InterPro" id="IPR013320">
    <property type="entry name" value="ConA-like_dom_sf"/>
</dbReference>
<comment type="caution">
    <text evidence="4">The sequence shown here is derived from an EMBL/GenBank/DDBJ whole genome shotgun (WGS) entry which is preliminary data.</text>
</comment>
<protein>
    <submittedName>
        <fullName evidence="4">T9SS type A sorting domain-containing protein</fullName>
    </submittedName>
</protein>
<feature type="domain" description="Fibronectin type-III" evidence="3">
    <location>
        <begin position="241"/>
        <end position="337"/>
    </location>
</feature>
<dbReference type="RefSeq" id="WP_166075794.1">
    <property type="nucleotide sequence ID" value="NZ_JAAJBT010000001.1"/>
</dbReference>
<gene>
    <name evidence="4" type="ORF">G4D72_01385</name>
</gene>
<evidence type="ECO:0000313" key="5">
    <source>
        <dbReference type="Proteomes" id="UP000800984"/>
    </source>
</evidence>
<dbReference type="PROSITE" id="PS50853">
    <property type="entry name" value="FN3"/>
    <property type="match status" value="1"/>
</dbReference>
<dbReference type="Gene3D" id="2.60.120.200">
    <property type="match status" value="2"/>
</dbReference>
<keyword evidence="5" id="KW-1185">Reference proteome</keyword>
<dbReference type="SUPFAM" id="SSF49899">
    <property type="entry name" value="Concanavalin A-like lectins/glucanases"/>
    <property type="match status" value="2"/>
</dbReference>
<dbReference type="Pfam" id="PF16656">
    <property type="entry name" value="Pur_ac_phosph_N"/>
    <property type="match status" value="1"/>
</dbReference>
<proteinExistence type="predicted"/>